<evidence type="ECO:0000256" key="1">
    <source>
        <dbReference type="SAM" id="Phobius"/>
    </source>
</evidence>
<keyword evidence="1" id="KW-1133">Transmembrane helix</keyword>
<proteinExistence type="predicted"/>
<sequence>SKYQSYQINNNFIPNSDLVFRPITPSKIEIDLFLNLGMYALFVSIVVICVMVINIILVFIFHFREKRKIKKLEKAEESIFFRAL</sequence>
<dbReference type="VEuPathDB" id="MicrosporidiaDB:CWI39_1742p0020"/>
<accession>A0A4Q9KT25</accession>
<protein>
    <submittedName>
        <fullName evidence="2">Uncharacterized protein</fullName>
    </submittedName>
</protein>
<organism evidence="2 3">
    <name type="scientific">Hamiltosporidium magnivora</name>
    <dbReference type="NCBI Taxonomy" id="148818"/>
    <lineage>
        <taxon>Eukaryota</taxon>
        <taxon>Fungi</taxon>
        <taxon>Fungi incertae sedis</taxon>
        <taxon>Microsporidia</taxon>
        <taxon>Dubosqiidae</taxon>
        <taxon>Hamiltosporidium</taxon>
    </lineage>
</organism>
<dbReference type="EMBL" id="PITI01002763">
    <property type="protein sequence ID" value="TBT97694.1"/>
    <property type="molecule type" value="Genomic_DNA"/>
</dbReference>
<feature type="transmembrane region" description="Helical" evidence="1">
    <location>
        <begin position="36"/>
        <end position="61"/>
    </location>
</feature>
<dbReference type="Proteomes" id="UP000291404">
    <property type="component" value="Unassembled WGS sequence"/>
</dbReference>
<keyword evidence="1" id="KW-0812">Transmembrane</keyword>
<reference evidence="2 3" key="1">
    <citation type="submission" date="2017-12" db="EMBL/GenBank/DDBJ databases">
        <authorList>
            <person name="Pombert J.-F."/>
            <person name="Haag K.L."/>
            <person name="Ebert D."/>
        </authorList>
    </citation>
    <scope>NUCLEOTIDE SEQUENCE [LARGE SCALE GENOMIC DNA]</scope>
    <source>
        <strain evidence="2">BE-OM-2</strain>
    </source>
</reference>
<evidence type="ECO:0000313" key="3">
    <source>
        <dbReference type="Proteomes" id="UP000291404"/>
    </source>
</evidence>
<evidence type="ECO:0000313" key="2">
    <source>
        <dbReference type="EMBL" id="TBT97694.1"/>
    </source>
</evidence>
<name>A0A4Q9KT25_9MICR</name>
<gene>
    <name evidence="2" type="ORF">CWI36_2763p0010</name>
</gene>
<dbReference type="AlphaFoldDB" id="A0A4Q9KT25"/>
<keyword evidence="1" id="KW-0472">Membrane</keyword>
<keyword evidence="3" id="KW-1185">Reference proteome</keyword>
<feature type="non-terminal residue" evidence="2">
    <location>
        <position position="1"/>
    </location>
</feature>
<comment type="caution">
    <text evidence="2">The sequence shown here is derived from an EMBL/GenBank/DDBJ whole genome shotgun (WGS) entry which is preliminary data.</text>
</comment>
<dbReference type="VEuPathDB" id="MicrosporidiaDB:CWI36_2763p0010"/>